<sequence>MSVLFLRFQLQGPRAEAAITQTPVPSQIPDSESPPFANGALVPVPRVGIGSDFQIEQGFPAITIKLDRRASIPHRPPPLPLLIIHRLDPFKQRSSKRAHKMDHRLPRAVPAVRLSSRLQLATTFGAGPAPRGARRGSRGPPPAMTADVRVVIRRQFPVVGPGGTRIAEKVAVDIALRRRPSRKLRLPESVERALADEVLALVAHPFDRGAVVAARNEICTYVAAACDDQRIVRGGARVLVLIDTFACPVVFRSPPCKPAPQRVVCAPGNLVAPTATQRMDLEITMPTKKQNPYGVIGDRRPKPVVEEAPKLEVFGTMAGWTDSFSIFRS</sequence>
<evidence type="ECO:0000313" key="2">
    <source>
        <dbReference type="EMBL" id="PVH32770.1"/>
    </source>
</evidence>
<reference evidence="2" key="1">
    <citation type="submission" date="2018-04" db="EMBL/GenBank/DDBJ databases">
        <title>WGS assembly of Panicum hallii.</title>
        <authorList>
            <person name="Lovell J."/>
            <person name="Jenkins J."/>
            <person name="Lowry D."/>
            <person name="Mamidi S."/>
            <person name="Sreedasyam A."/>
            <person name="Weng X."/>
            <person name="Barry K."/>
            <person name="Bonette J."/>
            <person name="Campitelli B."/>
            <person name="Daum C."/>
            <person name="Gordon S."/>
            <person name="Gould B."/>
            <person name="Lipzen A."/>
            <person name="Macqueen A."/>
            <person name="Palacio-Mejia J."/>
            <person name="Plott C."/>
            <person name="Shakirov E."/>
            <person name="Shu S."/>
            <person name="Yoshinaga Y."/>
            <person name="Zane M."/>
            <person name="Rokhsar D."/>
            <person name="Grimwood J."/>
            <person name="Schmutz J."/>
            <person name="Juenger T."/>
        </authorList>
    </citation>
    <scope>NUCLEOTIDE SEQUENCE [LARGE SCALE GENOMIC DNA]</scope>
    <source>
        <strain evidence="2">FIL2</strain>
    </source>
</reference>
<gene>
    <name evidence="2" type="ORF">PAHAL_9G482200</name>
</gene>
<feature type="region of interest" description="Disordered" evidence="1">
    <location>
        <begin position="123"/>
        <end position="144"/>
    </location>
</feature>
<dbReference type="Gramene" id="PVH32770">
    <property type="protein sequence ID" value="PVH32770"/>
    <property type="gene ID" value="PAHAL_9G482200"/>
</dbReference>
<protein>
    <submittedName>
        <fullName evidence="2">Uncharacterized protein</fullName>
    </submittedName>
</protein>
<evidence type="ECO:0000256" key="1">
    <source>
        <dbReference type="SAM" id="MobiDB-lite"/>
    </source>
</evidence>
<dbReference type="AlphaFoldDB" id="A0A2T8I540"/>
<dbReference type="EMBL" id="CM008054">
    <property type="protein sequence ID" value="PVH32770.1"/>
    <property type="molecule type" value="Genomic_DNA"/>
</dbReference>
<proteinExistence type="predicted"/>
<accession>A0A2T8I540</accession>
<organism evidence="2">
    <name type="scientific">Panicum hallii</name>
    <dbReference type="NCBI Taxonomy" id="206008"/>
    <lineage>
        <taxon>Eukaryota</taxon>
        <taxon>Viridiplantae</taxon>
        <taxon>Streptophyta</taxon>
        <taxon>Embryophyta</taxon>
        <taxon>Tracheophyta</taxon>
        <taxon>Spermatophyta</taxon>
        <taxon>Magnoliopsida</taxon>
        <taxon>Liliopsida</taxon>
        <taxon>Poales</taxon>
        <taxon>Poaceae</taxon>
        <taxon>PACMAD clade</taxon>
        <taxon>Panicoideae</taxon>
        <taxon>Panicodae</taxon>
        <taxon>Paniceae</taxon>
        <taxon>Panicinae</taxon>
        <taxon>Panicum</taxon>
        <taxon>Panicum sect. Panicum</taxon>
    </lineage>
</organism>
<dbReference type="Proteomes" id="UP000243499">
    <property type="component" value="Chromosome 9"/>
</dbReference>
<name>A0A2T8I540_9POAL</name>